<keyword evidence="1" id="KW-0812">Transmembrane</keyword>
<dbReference type="EMBL" id="JBHUCX010000047">
    <property type="protein sequence ID" value="MFD1676298.1"/>
    <property type="molecule type" value="Genomic_DNA"/>
</dbReference>
<proteinExistence type="predicted"/>
<sequence length="118" mass="13424">MARQQMHEYSLLLSALLQDSRAKNCKGHVDGKEERLVTKIPLPTTIPIVLNVVMIISYIWFVVDVIRGHVHHSDATFNYALVNAMSLVWLGIGVLAHCNSIAINKFNEYLENKYESEQ</sequence>
<keyword evidence="1" id="KW-1133">Transmembrane helix</keyword>
<name>A0ABW4JMG7_9BACL</name>
<keyword evidence="1" id="KW-0472">Membrane</keyword>
<protein>
    <submittedName>
        <fullName evidence="2">Uncharacterized protein</fullName>
    </submittedName>
</protein>
<gene>
    <name evidence="2" type="ORF">ACFSB2_16460</name>
</gene>
<evidence type="ECO:0000313" key="2">
    <source>
        <dbReference type="EMBL" id="MFD1676298.1"/>
    </source>
</evidence>
<feature type="transmembrane region" description="Helical" evidence="1">
    <location>
        <begin position="46"/>
        <end position="66"/>
    </location>
</feature>
<keyword evidence="3" id="KW-1185">Reference proteome</keyword>
<feature type="transmembrane region" description="Helical" evidence="1">
    <location>
        <begin position="78"/>
        <end position="96"/>
    </location>
</feature>
<evidence type="ECO:0000256" key="1">
    <source>
        <dbReference type="SAM" id="Phobius"/>
    </source>
</evidence>
<comment type="caution">
    <text evidence="2">The sequence shown here is derived from an EMBL/GenBank/DDBJ whole genome shotgun (WGS) entry which is preliminary data.</text>
</comment>
<evidence type="ECO:0000313" key="3">
    <source>
        <dbReference type="Proteomes" id="UP001597079"/>
    </source>
</evidence>
<organism evidence="2 3">
    <name type="scientific">Alicyclobacillus fodiniaquatilis</name>
    <dbReference type="NCBI Taxonomy" id="1661150"/>
    <lineage>
        <taxon>Bacteria</taxon>
        <taxon>Bacillati</taxon>
        <taxon>Bacillota</taxon>
        <taxon>Bacilli</taxon>
        <taxon>Bacillales</taxon>
        <taxon>Alicyclobacillaceae</taxon>
        <taxon>Alicyclobacillus</taxon>
    </lineage>
</organism>
<reference evidence="3" key="1">
    <citation type="journal article" date="2019" name="Int. J. Syst. Evol. Microbiol.">
        <title>The Global Catalogue of Microorganisms (GCM) 10K type strain sequencing project: providing services to taxonomists for standard genome sequencing and annotation.</title>
        <authorList>
            <consortium name="The Broad Institute Genomics Platform"/>
            <consortium name="The Broad Institute Genome Sequencing Center for Infectious Disease"/>
            <person name="Wu L."/>
            <person name="Ma J."/>
        </authorList>
    </citation>
    <scope>NUCLEOTIDE SEQUENCE [LARGE SCALE GENOMIC DNA]</scope>
    <source>
        <strain evidence="3">CGMCC 1.12286</strain>
    </source>
</reference>
<dbReference type="Proteomes" id="UP001597079">
    <property type="component" value="Unassembled WGS sequence"/>
</dbReference>
<accession>A0ABW4JMG7</accession>
<dbReference type="RefSeq" id="WP_377944195.1">
    <property type="nucleotide sequence ID" value="NZ_JBHUCX010000047.1"/>
</dbReference>